<gene>
    <name evidence="1" type="ORF">JCM16418_4488</name>
</gene>
<name>W7Z7H0_9BACL</name>
<dbReference type="AlphaFoldDB" id="W7Z7H0"/>
<dbReference type="OrthoDB" id="1730007at2"/>
<protein>
    <submittedName>
        <fullName evidence="1">Uncharacterized protein</fullName>
    </submittedName>
</protein>
<sequence>MTASNNENVKFSDMKIMGNGSSAGGTFNLVKIMGDAEINGSITCNAFKCMGNTQVRGMVSTGGFNCTGEIQITEGMRSESAKLNGNLRVLGELSAKLITINGELSVGQRMTAEKVKVNGTLSVAADCQCEDMTIRGSLEVDGMLNVEHLQLKMHGSSKAREVGGSKLHVSRGFSVPILNKLITSMEGTFQAGSIEGDELYLEYTIAKIVRGRHVTLGPGCEIGLVEYAEEFKYDPSASVSQVNQIIV</sequence>
<evidence type="ECO:0000313" key="2">
    <source>
        <dbReference type="Proteomes" id="UP000019364"/>
    </source>
</evidence>
<proteinExistence type="predicted"/>
<keyword evidence="2" id="KW-1185">Reference proteome</keyword>
<reference evidence="1 2" key="1">
    <citation type="journal article" date="2014" name="Genome Announc.">
        <title>Draft Genome Sequence of Paenibacillus pini JCM 16418T, Isolated from the Rhizosphere of Pine Tree.</title>
        <authorList>
            <person name="Yuki M."/>
            <person name="Oshima K."/>
            <person name="Suda W."/>
            <person name="Oshida Y."/>
            <person name="Kitamura K."/>
            <person name="Iida Y."/>
            <person name="Hattori M."/>
            <person name="Ohkuma M."/>
        </authorList>
    </citation>
    <scope>NUCLEOTIDE SEQUENCE [LARGE SCALE GENOMIC DNA]</scope>
    <source>
        <strain evidence="1 2">JCM 16418</strain>
    </source>
</reference>
<comment type="caution">
    <text evidence="1">The sequence shown here is derived from an EMBL/GenBank/DDBJ whole genome shotgun (WGS) entry which is preliminary data.</text>
</comment>
<evidence type="ECO:0000313" key="1">
    <source>
        <dbReference type="EMBL" id="GAF10309.1"/>
    </source>
</evidence>
<accession>W7Z7H0</accession>
<dbReference type="Proteomes" id="UP000019364">
    <property type="component" value="Unassembled WGS sequence"/>
</dbReference>
<organism evidence="1 2">
    <name type="scientific">Paenibacillus pini JCM 16418</name>
    <dbReference type="NCBI Taxonomy" id="1236976"/>
    <lineage>
        <taxon>Bacteria</taxon>
        <taxon>Bacillati</taxon>
        <taxon>Bacillota</taxon>
        <taxon>Bacilli</taxon>
        <taxon>Bacillales</taxon>
        <taxon>Paenibacillaceae</taxon>
        <taxon>Paenibacillus</taxon>
    </lineage>
</organism>
<dbReference type="eggNOG" id="COG1664">
    <property type="taxonomic scope" value="Bacteria"/>
</dbReference>
<dbReference type="STRING" id="1236976.JCM16418_4488"/>
<dbReference type="EMBL" id="BAVZ01000021">
    <property type="protein sequence ID" value="GAF10309.1"/>
    <property type="molecule type" value="Genomic_DNA"/>
</dbReference>
<dbReference type="RefSeq" id="WP_036652593.1">
    <property type="nucleotide sequence ID" value="NZ_BAVZ01000021.1"/>
</dbReference>